<dbReference type="InterPro" id="IPR036188">
    <property type="entry name" value="FAD/NAD-bd_sf"/>
</dbReference>
<dbReference type="Gene3D" id="3.50.50.60">
    <property type="entry name" value="FAD/NAD(P)-binding domain"/>
    <property type="match status" value="1"/>
</dbReference>
<dbReference type="InterPro" id="IPR013785">
    <property type="entry name" value="Aldolase_TIM"/>
</dbReference>
<comment type="cofactor">
    <cofactor evidence="1">
        <name>FMN</name>
        <dbReference type="ChEBI" id="CHEBI:58210"/>
    </cofactor>
</comment>
<keyword evidence="8" id="KW-0408">Iron</keyword>
<keyword evidence="5" id="KW-0288">FMN</keyword>
<dbReference type="Pfam" id="PF22620">
    <property type="entry name" value="OYE-like_second_a-b"/>
    <property type="match status" value="1"/>
</dbReference>
<keyword evidence="13" id="KW-1185">Reference proteome</keyword>
<reference evidence="12 13" key="1">
    <citation type="submission" date="2024-06" db="EMBL/GenBank/DDBJ databases">
        <authorList>
            <person name="Kim D.-U."/>
        </authorList>
    </citation>
    <scope>NUCLEOTIDE SEQUENCE [LARGE SCALE GENOMIC DNA]</scope>
    <source>
        <strain evidence="12 13">KACC15460</strain>
    </source>
</reference>
<dbReference type="Proteomes" id="UP001548832">
    <property type="component" value="Unassembled WGS sequence"/>
</dbReference>
<evidence type="ECO:0000313" key="12">
    <source>
        <dbReference type="EMBL" id="MET2830968.1"/>
    </source>
</evidence>
<evidence type="ECO:0000259" key="11">
    <source>
        <dbReference type="Pfam" id="PF22620"/>
    </source>
</evidence>
<evidence type="ECO:0000256" key="4">
    <source>
        <dbReference type="ARBA" id="ARBA00022630"/>
    </source>
</evidence>
<comment type="cofactor">
    <cofactor evidence="2">
        <name>[4Fe-4S] cluster</name>
        <dbReference type="ChEBI" id="CHEBI:49883"/>
    </cofactor>
</comment>
<dbReference type="Gene3D" id="3.40.50.720">
    <property type="entry name" value="NAD(P)-binding Rossmann-like Domain"/>
    <property type="match status" value="1"/>
</dbReference>
<evidence type="ECO:0000256" key="8">
    <source>
        <dbReference type="ARBA" id="ARBA00023004"/>
    </source>
</evidence>
<keyword evidence="7" id="KW-0560">Oxidoreductase</keyword>
<keyword evidence="6" id="KW-0479">Metal-binding</keyword>
<evidence type="ECO:0000256" key="9">
    <source>
        <dbReference type="ARBA" id="ARBA00023014"/>
    </source>
</evidence>
<evidence type="ECO:0000256" key="6">
    <source>
        <dbReference type="ARBA" id="ARBA00022723"/>
    </source>
</evidence>
<dbReference type="Pfam" id="PF00724">
    <property type="entry name" value="Oxidored_FMN"/>
    <property type="match status" value="1"/>
</dbReference>
<gene>
    <name evidence="12" type="ORF">ABVQ20_28685</name>
</gene>
<proteinExistence type="inferred from homology"/>
<evidence type="ECO:0000256" key="7">
    <source>
        <dbReference type="ARBA" id="ARBA00023002"/>
    </source>
</evidence>
<dbReference type="RefSeq" id="WP_354463051.1">
    <property type="nucleotide sequence ID" value="NZ_JBEWSZ010000002.1"/>
</dbReference>
<accession>A0ABV2DNC9</accession>
<name>A0ABV2DNC9_9HYPH</name>
<organism evidence="12 13">
    <name type="scientific">Mesorhizobium shangrilense</name>
    <dbReference type="NCBI Taxonomy" id="460060"/>
    <lineage>
        <taxon>Bacteria</taxon>
        <taxon>Pseudomonadati</taxon>
        <taxon>Pseudomonadota</taxon>
        <taxon>Alphaproteobacteria</taxon>
        <taxon>Hyphomicrobiales</taxon>
        <taxon>Phyllobacteriaceae</taxon>
        <taxon>Mesorhizobium</taxon>
    </lineage>
</organism>
<evidence type="ECO:0000256" key="1">
    <source>
        <dbReference type="ARBA" id="ARBA00001917"/>
    </source>
</evidence>
<dbReference type="Pfam" id="PF13450">
    <property type="entry name" value="NAD_binding_8"/>
    <property type="match status" value="1"/>
</dbReference>
<feature type="domain" description="NADH:flavin oxidoreductase/NADH oxidase N-terminal" evidence="10">
    <location>
        <begin position="10"/>
        <end position="343"/>
    </location>
</feature>
<dbReference type="PRINTS" id="PR00368">
    <property type="entry name" value="FADPNR"/>
</dbReference>
<dbReference type="SUPFAM" id="SSF51395">
    <property type="entry name" value="FMN-linked oxidoreductases"/>
    <property type="match status" value="1"/>
</dbReference>
<dbReference type="InterPro" id="IPR054428">
    <property type="entry name" value="TMADH/DMDH/HD_second_a-b"/>
</dbReference>
<sequence>MARDPKYDPLFEPIQLGPKTMKNRFYQTPQCNGAGQDLPGSQAGHRHMKAEGGWGAICTELCSISPETDLTPHRLGTIWDQGDVINYRHFNDGLHKHGALGGIELTHSGPHSNNWFTRAVARGPSAYQSNAEQQSYCAPMYDEDIDDVIRLHVEAAKRAVDAGFDIVYHYVADSMLVLQFLSPFYNKRTDQYGGSFENRARFSLRLLEETKKAVGDNCAIACRFSVDALLGADSIEKHEDGMRYLERVDKEGLVDLWDIKLGAYIEWGEDAAPSRFQQVNHERGFVEGIKGVVTKPVLMVGHMTSPDDMLENIEKGYCDIVGGTRASIADPFLPKKVDEGRLDDIRECIGCNMCVSRFEVGSMLVCSQNATSMEEYRRGWHPEKFEKTKEACSVLVVGAGPAGLECARVLGERGYDVHLREAEPELGGHLRDVLKYPGLSEWGRVTTYRETQLAKLKNVEVHRGTGRMTADDILEYGADKVVLAVGSRWDPNGLSGATGRPIPGADASLPQFATPDQVMAGKNIGQRVLVLDGEGFVHAIGMAEMMADQGKDVTILSQSHIVAAYLERTRETANLQRMMHEKGIHERPMHWVESFVLNGDEVMADIFYVYRDGYKRFQKPSPDGGLPRRVGNEVETKAFDSVILCTSRWSNSELYEELLGRKDEWAQNEIAAIYRAGDCYAPRLLPDAMFDGHRIAREFESENPQRPQAMIRERQIWGQETFPKLGDREVNG</sequence>
<evidence type="ECO:0000259" key="10">
    <source>
        <dbReference type="Pfam" id="PF00724"/>
    </source>
</evidence>
<dbReference type="Gene3D" id="3.20.20.70">
    <property type="entry name" value="Aldolase class I"/>
    <property type="match status" value="1"/>
</dbReference>
<feature type="domain" description="TMADH/DMDH/HD second alpha/beta" evidence="11">
    <location>
        <begin position="514"/>
        <end position="646"/>
    </location>
</feature>
<dbReference type="InterPro" id="IPR051793">
    <property type="entry name" value="NADH:flavin_oxidoreductase"/>
</dbReference>
<dbReference type="InterPro" id="IPR001155">
    <property type="entry name" value="OxRdtase_FMN_N"/>
</dbReference>
<comment type="caution">
    <text evidence="12">The sequence shown here is derived from an EMBL/GenBank/DDBJ whole genome shotgun (WGS) entry which is preliminary data.</text>
</comment>
<comment type="similarity">
    <text evidence="3">In the N-terminal section; belongs to the NADH:flavin oxidoreductase/NADH oxidase family.</text>
</comment>
<keyword evidence="4" id="KW-0285">Flavoprotein</keyword>
<dbReference type="EMBL" id="JBEWSZ010000002">
    <property type="protein sequence ID" value="MET2830968.1"/>
    <property type="molecule type" value="Genomic_DNA"/>
</dbReference>
<dbReference type="PANTHER" id="PTHR42917">
    <property type="entry name" value="2,4-DIENOYL-COA REDUCTASE"/>
    <property type="match status" value="1"/>
</dbReference>
<evidence type="ECO:0000313" key="13">
    <source>
        <dbReference type="Proteomes" id="UP001548832"/>
    </source>
</evidence>
<keyword evidence="9" id="KW-0411">Iron-sulfur</keyword>
<dbReference type="SUPFAM" id="SSF51905">
    <property type="entry name" value="FAD/NAD(P)-binding domain"/>
    <property type="match status" value="1"/>
</dbReference>
<evidence type="ECO:0000256" key="2">
    <source>
        <dbReference type="ARBA" id="ARBA00001966"/>
    </source>
</evidence>
<protein>
    <submittedName>
        <fullName evidence="12">FAD-dependent oxidoreductase</fullName>
    </submittedName>
</protein>
<evidence type="ECO:0000256" key="3">
    <source>
        <dbReference type="ARBA" id="ARBA00011048"/>
    </source>
</evidence>
<dbReference type="PANTHER" id="PTHR42917:SF2">
    <property type="entry name" value="2,4-DIENOYL-COA REDUCTASE [(2E)-ENOYL-COA-PRODUCING]"/>
    <property type="match status" value="1"/>
</dbReference>
<evidence type="ECO:0000256" key="5">
    <source>
        <dbReference type="ARBA" id="ARBA00022643"/>
    </source>
</evidence>